<dbReference type="RefSeq" id="WP_218871373.1">
    <property type="nucleotide sequence ID" value="NZ_JACCBU010000001.1"/>
</dbReference>
<name>A0A7Y9L9M6_9ACTN</name>
<dbReference type="AlphaFoldDB" id="A0A7Y9L9M6"/>
<reference evidence="3 4" key="1">
    <citation type="submission" date="2020-07" db="EMBL/GenBank/DDBJ databases">
        <title>Sequencing the genomes of 1000 actinobacteria strains.</title>
        <authorList>
            <person name="Klenk H.-P."/>
        </authorList>
    </citation>
    <scope>NUCLEOTIDE SEQUENCE [LARGE SCALE GENOMIC DNA]</scope>
    <source>
        <strain evidence="3 4">DSM 22083</strain>
    </source>
</reference>
<feature type="transmembrane region" description="Helical" evidence="1">
    <location>
        <begin position="65"/>
        <end position="85"/>
    </location>
</feature>
<evidence type="ECO:0000259" key="2">
    <source>
        <dbReference type="Pfam" id="PF10708"/>
    </source>
</evidence>
<keyword evidence="1" id="KW-0472">Membrane</keyword>
<feature type="domain" description="DUF2510" evidence="2">
    <location>
        <begin position="5"/>
        <end position="38"/>
    </location>
</feature>
<protein>
    <recommendedName>
        <fullName evidence="2">DUF2510 domain-containing protein</fullName>
    </recommendedName>
</protein>
<evidence type="ECO:0000313" key="4">
    <source>
        <dbReference type="Proteomes" id="UP000569914"/>
    </source>
</evidence>
<comment type="caution">
    <text evidence="3">The sequence shown here is derived from an EMBL/GenBank/DDBJ whole genome shotgun (WGS) entry which is preliminary data.</text>
</comment>
<gene>
    <name evidence="3" type="ORF">BKA15_003283</name>
</gene>
<dbReference type="Pfam" id="PF10708">
    <property type="entry name" value="DUF2510"/>
    <property type="match status" value="1"/>
</dbReference>
<keyword evidence="1" id="KW-0812">Transmembrane</keyword>
<accession>A0A7Y9L9M6</accession>
<organism evidence="3 4">
    <name type="scientific">Microlunatus parietis</name>
    <dbReference type="NCBI Taxonomy" id="682979"/>
    <lineage>
        <taxon>Bacteria</taxon>
        <taxon>Bacillati</taxon>
        <taxon>Actinomycetota</taxon>
        <taxon>Actinomycetes</taxon>
        <taxon>Propionibacteriales</taxon>
        <taxon>Propionibacteriaceae</taxon>
        <taxon>Microlunatus</taxon>
    </lineage>
</organism>
<dbReference type="Proteomes" id="UP000569914">
    <property type="component" value="Unassembled WGS sequence"/>
</dbReference>
<sequence length="293" mass="31677">MTDRPGWYADPSGNPDTYRWWDGTNWTRWLSDDQRAPAPTTEETADLLAGDAYAEAGHDQPEIRLPFAVGITIGVVILAVVLLGITVSITSDRLPTGPAIDPPPRREQAAVVLYDQTVPGYVAGKVRMNLPGAPYNCSDYLGQLRSGGDQGFTCDIVVHEEFTDGRNWMADTGFGMVPAELVVKDDLKETCRKVLGQLGLHGYENVKLINPKFKAEPLAGITDPPDEAMKVSGTVGFRVPGLPSTSSTITFVVIKLADSGQHVVFYTDYPNDAPKEVVAASDAALKSLTARSR</sequence>
<keyword evidence="4" id="KW-1185">Reference proteome</keyword>
<dbReference type="InterPro" id="IPR018929">
    <property type="entry name" value="DUF2510"/>
</dbReference>
<evidence type="ECO:0000313" key="3">
    <source>
        <dbReference type="EMBL" id="NYE71954.1"/>
    </source>
</evidence>
<evidence type="ECO:0000256" key="1">
    <source>
        <dbReference type="SAM" id="Phobius"/>
    </source>
</evidence>
<keyword evidence="1" id="KW-1133">Transmembrane helix</keyword>
<dbReference type="EMBL" id="JACCBU010000001">
    <property type="protein sequence ID" value="NYE71954.1"/>
    <property type="molecule type" value="Genomic_DNA"/>
</dbReference>
<proteinExistence type="predicted"/>